<proteinExistence type="predicted"/>
<protein>
    <submittedName>
        <fullName evidence="1">Uncharacterized protein</fullName>
    </submittedName>
</protein>
<keyword evidence="2" id="KW-1185">Reference proteome</keyword>
<evidence type="ECO:0000313" key="2">
    <source>
        <dbReference type="Proteomes" id="UP000017668"/>
    </source>
</evidence>
<reference evidence="1 2" key="1">
    <citation type="journal article" date="2013" name="Genome Announc.">
        <title>Genome Sequence of Rhizobium lupini HPC(L) Isolated from Saline Desert Soil, Kutch (Gujarat).</title>
        <authorList>
            <person name="Agarwal L."/>
            <person name="Purohit H.J."/>
        </authorList>
    </citation>
    <scope>NUCLEOTIDE SEQUENCE [LARGE SCALE GENOMIC DNA]</scope>
    <source>
        <strain evidence="2">HPC(L)</strain>
    </source>
</reference>
<name>A0ABP2RN20_RHILU</name>
<dbReference type="RefSeq" id="WP_006699668.1">
    <property type="nucleotide sequence ID" value="NZ_AMQQ01000029.1"/>
</dbReference>
<organism evidence="1 2">
    <name type="scientific">Bradyrhizobium lupini HPC(L)</name>
    <dbReference type="NCBI Taxonomy" id="1229491"/>
    <lineage>
        <taxon>Bacteria</taxon>
        <taxon>Pseudomonadati</taxon>
        <taxon>Pseudomonadota</taxon>
        <taxon>Alphaproteobacteria</taxon>
        <taxon>Hyphomicrobiales</taxon>
        <taxon>Nitrobacteraceae</taxon>
        <taxon>Bradyrhizobium</taxon>
    </lineage>
</organism>
<dbReference type="EMBL" id="AMQQ01000029">
    <property type="protein sequence ID" value="EKJ94383.1"/>
    <property type="molecule type" value="Genomic_DNA"/>
</dbReference>
<gene>
    <name evidence="1" type="ORF">C241_19492</name>
</gene>
<accession>A0ABP2RN20</accession>
<dbReference type="Proteomes" id="UP000017668">
    <property type="component" value="Unassembled WGS sequence"/>
</dbReference>
<sequence>MDETAPLADTAVSTEVPISFPESAEGYEMRLPETFEFPENTQFGRMMHCSIATILG</sequence>
<evidence type="ECO:0000313" key="1">
    <source>
        <dbReference type="EMBL" id="EKJ94383.1"/>
    </source>
</evidence>
<comment type="caution">
    <text evidence="1">The sequence shown here is derived from an EMBL/GenBank/DDBJ whole genome shotgun (WGS) entry which is preliminary data.</text>
</comment>